<gene>
    <name evidence="2" type="ORF">SAMN05216175_102105</name>
</gene>
<dbReference type="SUPFAM" id="SSF53756">
    <property type="entry name" value="UDP-Glycosyltransferase/glycogen phosphorylase"/>
    <property type="match status" value="1"/>
</dbReference>
<dbReference type="Proteomes" id="UP000198623">
    <property type="component" value="Unassembled WGS sequence"/>
</dbReference>
<reference evidence="3" key="1">
    <citation type="submission" date="2016-10" db="EMBL/GenBank/DDBJ databases">
        <authorList>
            <person name="Varghese N."/>
            <person name="Submissions S."/>
        </authorList>
    </citation>
    <scope>NUCLEOTIDE SEQUENCE [LARGE SCALE GENOMIC DNA]</scope>
    <source>
        <strain evidence="3">CGMCC 1.10971</strain>
    </source>
</reference>
<dbReference type="InterPro" id="IPR028098">
    <property type="entry name" value="Glyco_trans_4-like_N"/>
</dbReference>
<dbReference type="EMBL" id="FOOU01000002">
    <property type="protein sequence ID" value="SFF95189.1"/>
    <property type="molecule type" value="Genomic_DNA"/>
</dbReference>
<dbReference type="InterPro" id="IPR017522">
    <property type="entry name" value="Sugar_tfrase_PEP-CTERM_Stp2"/>
</dbReference>
<feature type="domain" description="Glycosyltransferase subfamily 4-like N-terminal" evidence="1">
    <location>
        <begin position="20"/>
        <end position="179"/>
    </location>
</feature>
<dbReference type="STRING" id="1045558.SAMN05216175_102105"/>
<organism evidence="2 3">
    <name type="scientific">Neptunomonas qingdaonensis</name>
    <dbReference type="NCBI Taxonomy" id="1045558"/>
    <lineage>
        <taxon>Bacteria</taxon>
        <taxon>Pseudomonadati</taxon>
        <taxon>Pseudomonadota</taxon>
        <taxon>Gammaproteobacteria</taxon>
        <taxon>Oceanospirillales</taxon>
        <taxon>Oceanospirillaceae</taxon>
        <taxon>Neptunomonas</taxon>
    </lineage>
</organism>
<protein>
    <submittedName>
        <fullName evidence="2">Sugar transferase, PEP-CTERM/EpsH1 system associated</fullName>
    </submittedName>
</protein>
<dbReference type="Gene3D" id="3.40.50.2000">
    <property type="entry name" value="Glycogen Phosphorylase B"/>
    <property type="match status" value="2"/>
</dbReference>
<keyword evidence="2" id="KW-0808">Transferase</keyword>
<dbReference type="NCBIfam" id="TIGR03088">
    <property type="entry name" value="stp2"/>
    <property type="match status" value="1"/>
</dbReference>
<proteinExistence type="predicted"/>
<evidence type="ECO:0000313" key="3">
    <source>
        <dbReference type="Proteomes" id="UP000198623"/>
    </source>
</evidence>
<evidence type="ECO:0000259" key="1">
    <source>
        <dbReference type="Pfam" id="PF13439"/>
    </source>
</evidence>
<dbReference type="PANTHER" id="PTHR12526:SF630">
    <property type="entry name" value="GLYCOSYLTRANSFERASE"/>
    <property type="match status" value="1"/>
</dbReference>
<dbReference type="GO" id="GO:0016757">
    <property type="term" value="F:glycosyltransferase activity"/>
    <property type="evidence" value="ECO:0007669"/>
    <property type="project" value="UniProtKB-ARBA"/>
</dbReference>
<dbReference type="PANTHER" id="PTHR12526">
    <property type="entry name" value="GLYCOSYLTRANSFERASE"/>
    <property type="match status" value="1"/>
</dbReference>
<accession>A0A1I2MX15</accession>
<dbReference type="Pfam" id="PF13439">
    <property type="entry name" value="Glyco_transf_4"/>
    <property type="match status" value="1"/>
</dbReference>
<dbReference type="OrthoDB" id="9804196at2"/>
<evidence type="ECO:0000313" key="2">
    <source>
        <dbReference type="EMBL" id="SFF95189.1"/>
    </source>
</evidence>
<dbReference type="Pfam" id="PF13692">
    <property type="entry name" value="Glyco_trans_1_4"/>
    <property type="match status" value="1"/>
</dbReference>
<sequence length="382" mass="42459">MAIGKRPALVVHIIYALGTGGLENGLVNIINRMPADRYRHVIICLTHATDFASRIAAPDVSVIELNKKEGHDLGVYWRLQKLLWKLKPDIVHTRNLAALEMQVLTLILPGVKRVHGEHGRDIYDLHGQNKKYNRLRKMMSCLIHRYIAVSQDLEGWLLETVKVPKKKIRQLYNGVDLTRFHQSFGDTGKDILPPKFADEDCLIIGTVGRVAAVKDQVSLINAFNVLVKKEISKSDKLRLVIVGDGPLYQTLKERVSLLGLESKVWLSGDRKDIPDLLRTMNIFVLPSLGEGISNTVLEAMATGLPIVATRVGGNPELVDDNRTGCLVPVGDVDELAKVLQGLIDAPEELSAMGTAGLEKVNNQFDWDVTVTNYLAVYDELLQ</sequence>
<name>A0A1I2MX15_9GAMM</name>
<dbReference type="AlphaFoldDB" id="A0A1I2MX15"/>
<keyword evidence="3" id="KW-1185">Reference proteome</keyword>
<dbReference type="RefSeq" id="WP_090724493.1">
    <property type="nucleotide sequence ID" value="NZ_FOOU01000002.1"/>
</dbReference>